<dbReference type="Proteomes" id="UP000283509">
    <property type="component" value="Unassembled WGS sequence"/>
</dbReference>
<comment type="subcellular location">
    <subcellularLocation>
        <location evidence="1">Membrane</location>
        <topology evidence="1">Multi-pass membrane protein</topology>
    </subcellularLocation>
</comment>
<reference evidence="6 7" key="2">
    <citation type="submission" date="2019-01" db="EMBL/GenBank/DDBJ databases">
        <title>The decoding of complex shrimp genome reveals the adaptation for benthos swimmer, frequently molting mechanism and breeding impact on genome.</title>
        <authorList>
            <person name="Sun Y."/>
            <person name="Gao Y."/>
            <person name="Yu Y."/>
        </authorList>
    </citation>
    <scope>NUCLEOTIDE SEQUENCE [LARGE SCALE GENOMIC DNA]</scope>
    <source>
        <tissue evidence="6">Muscle</tissue>
    </source>
</reference>
<keyword evidence="7" id="KW-1185">Reference proteome</keyword>
<reference evidence="6 7" key="1">
    <citation type="submission" date="2018-04" db="EMBL/GenBank/DDBJ databases">
        <authorList>
            <person name="Zhang X."/>
            <person name="Yuan J."/>
            <person name="Li F."/>
            <person name="Xiang J."/>
        </authorList>
    </citation>
    <scope>NUCLEOTIDE SEQUENCE [LARGE SCALE GENOMIC DNA]</scope>
    <source>
        <tissue evidence="6">Muscle</tissue>
    </source>
</reference>
<dbReference type="InterPro" id="IPR011701">
    <property type="entry name" value="MFS"/>
</dbReference>
<feature type="transmembrane region" description="Helical" evidence="5">
    <location>
        <begin position="122"/>
        <end position="143"/>
    </location>
</feature>
<dbReference type="AlphaFoldDB" id="A0A3R7SMN6"/>
<feature type="transmembrane region" description="Helical" evidence="5">
    <location>
        <begin position="317"/>
        <end position="339"/>
    </location>
</feature>
<protein>
    <recommendedName>
        <fullName evidence="8">Proton-coupled folate transporter</fullName>
    </recommendedName>
</protein>
<dbReference type="OrthoDB" id="3026777at2759"/>
<dbReference type="EMBL" id="QCYY01002799">
    <property type="protein sequence ID" value="ROT67578.1"/>
    <property type="molecule type" value="Genomic_DNA"/>
</dbReference>
<feature type="transmembrane region" description="Helical" evidence="5">
    <location>
        <begin position="434"/>
        <end position="459"/>
    </location>
</feature>
<keyword evidence="2 5" id="KW-0812">Transmembrane</keyword>
<sequence>MSEKQETAALIDSKVPEGSAKKSFLSSVTVEPALALTAFGYGSALLFTTNLLIDKICSLQFGYSDEVCSQLDSGKYTQQQDNVQRVANLYNVYKQVIEYIPALFAVLLLGAWSDRRGRRLPVILPVAGQLLMGLGLTANSYWMSLSPPFILLSFVPVGLTGAITGMFLGAFAYVSVSSGQKSRTSRVSIVGVIMLLCLPLGQAVATYLFAVGGYVLVFGLQTGLSAVSVVYLLLRLENRPEGSDAPEAEGSVCEVLSPANLKETLMVVFRSREGKTRGHIIGNIVICSLVLFTYGLTSYDFLFTRKQFSWDINTFTVWSIVDTPLSAVGILVIMPLLSYRFGVSDGALGFGGGVFMIFTYVIRATAPFPWVFYVASVVGIPRGLPSLAARSSASKLVKNSEQGAVFAVLAIAETMIPVVASSVYTSLYNATLEVFAGAIYVFTACICLVICCINVWLLTNEDRHGRYTRIP</sequence>
<keyword evidence="4 5" id="KW-0472">Membrane</keyword>
<evidence type="ECO:0000256" key="2">
    <source>
        <dbReference type="ARBA" id="ARBA00022692"/>
    </source>
</evidence>
<comment type="caution">
    <text evidence="6">The sequence shown here is derived from an EMBL/GenBank/DDBJ whole genome shotgun (WGS) entry which is preliminary data.</text>
</comment>
<evidence type="ECO:0008006" key="8">
    <source>
        <dbReference type="Google" id="ProtNLM"/>
    </source>
</evidence>
<dbReference type="PANTHER" id="PTHR23507">
    <property type="entry name" value="ZGC:174356"/>
    <property type="match status" value="1"/>
</dbReference>
<dbReference type="PANTHER" id="PTHR23507:SF1">
    <property type="entry name" value="FI18259P1-RELATED"/>
    <property type="match status" value="1"/>
</dbReference>
<feature type="transmembrane region" description="Helical" evidence="5">
    <location>
        <begin position="368"/>
        <end position="384"/>
    </location>
</feature>
<dbReference type="Pfam" id="PF07690">
    <property type="entry name" value="MFS_1"/>
    <property type="match status" value="1"/>
</dbReference>
<feature type="transmembrane region" description="Helical" evidence="5">
    <location>
        <begin position="280"/>
        <end position="297"/>
    </location>
</feature>
<dbReference type="Gene3D" id="1.20.1250.20">
    <property type="entry name" value="MFS general substrate transporter like domains"/>
    <property type="match status" value="1"/>
</dbReference>
<dbReference type="GO" id="GO:0016020">
    <property type="term" value="C:membrane"/>
    <property type="evidence" value="ECO:0007669"/>
    <property type="project" value="UniProtKB-SubCell"/>
</dbReference>
<accession>A0A3R7SMN6</accession>
<name>A0A3R7SMN6_PENVA</name>
<dbReference type="SUPFAM" id="SSF103473">
    <property type="entry name" value="MFS general substrate transporter"/>
    <property type="match status" value="1"/>
</dbReference>
<organism evidence="6 7">
    <name type="scientific">Penaeus vannamei</name>
    <name type="common">Whiteleg shrimp</name>
    <name type="synonym">Litopenaeus vannamei</name>
    <dbReference type="NCBI Taxonomy" id="6689"/>
    <lineage>
        <taxon>Eukaryota</taxon>
        <taxon>Metazoa</taxon>
        <taxon>Ecdysozoa</taxon>
        <taxon>Arthropoda</taxon>
        <taxon>Crustacea</taxon>
        <taxon>Multicrustacea</taxon>
        <taxon>Malacostraca</taxon>
        <taxon>Eumalacostraca</taxon>
        <taxon>Eucarida</taxon>
        <taxon>Decapoda</taxon>
        <taxon>Dendrobranchiata</taxon>
        <taxon>Penaeoidea</taxon>
        <taxon>Penaeidae</taxon>
        <taxon>Penaeus</taxon>
    </lineage>
</organism>
<feature type="transmembrane region" description="Helical" evidence="5">
    <location>
        <begin position="149"/>
        <end position="175"/>
    </location>
</feature>
<feature type="transmembrane region" description="Helical" evidence="5">
    <location>
        <begin position="405"/>
        <end position="428"/>
    </location>
</feature>
<feature type="transmembrane region" description="Helical" evidence="5">
    <location>
        <begin position="187"/>
        <end position="209"/>
    </location>
</feature>
<keyword evidence="3 5" id="KW-1133">Transmembrane helix</keyword>
<feature type="transmembrane region" description="Helical" evidence="5">
    <location>
        <begin position="33"/>
        <end position="53"/>
    </location>
</feature>
<feature type="transmembrane region" description="Helical" evidence="5">
    <location>
        <begin position="215"/>
        <end position="234"/>
    </location>
</feature>
<evidence type="ECO:0000256" key="3">
    <source>
        <dbReference type="ARBA" id="ARBA00022989"/>
    </source>
</evidence>
<evidence type="ECO:0000256" key="1">
    <source>
        <dbReference type="ARBA" id="ARBA00004141"/>
    </source>
</evidence>
<dbReference type="InterPro" id="IPR036259">
    <property type="entry name" value="MFS_trans_sf"/>
</dbReference>
<evidence type="ECO:0000313" key="7">
    <source>
        <dbReference type="Proteomes" id="UP000283509"/>
    </source>
</evidence>
<evidence type="ECO:0000256" key="5">
    <source>
        <dbReference type="SAM" id="Phobius"/>
    </source>
</evidence>
<gene>
    <name evidence="6" type="ORF">C7M84_014347</name>
</gene>
<feature type="transmembrane region" description="Helical" evidence="5">
    <location>
        <begin position="346"/>
        <end position="362"/>
    </location>
</feature>
<dbReference type="GO" id="GO:0022857">
    <property type="term" value="F:transmembrane transporter activity"/>
    <property type="evidence" value="ECO:0007669"/>
    <property type="project" value="InterPro"/>
</dbReference>
<evidence type="ECO:0000256" key="4">
    <source>
        <dbReference type="ARBA" id="ARBA00023136"/>
    </source>
</evidence>
<evidence type="ECO:0000313" key="6">
    <source>
        <dbReference type="EMBL" id="ROT67578.1"/>
    </source>
</evidence>
<proteinExistence type="predicted"/>